<accession>A0A090LN65</accession>
<dbReference type="AlphaFoldDB" id="A0A090LN65"/>
<protein>
    <submittedName>
        <fullName evidence="2 4">Poly-glutamine tract binding protein 1</fullName>
    </submittedName>
</protein>
<keyword evidence="3" id="KW-1185">Reference proteome</keyword>
<dbReference type="WormBase" id="SRAE_X000061200">
    <property type="protein sequence ID" value="SRP09498"/>
    <property type="gene ID" value="WBGene00266171"/>
</dbReference>
<dbReference type="GeneID" id="36383665"/>
<evidence type="ECO:0000259" key="1">
    <source>
        <dbReference type="PROSITE" id="PS50835"/>
    </source>
</evidence>
<sequence length="223" mass="25290">MAKFYCETHGNPKPRIYWRKSDDLQVRANDTVFVNHESISTLSCEFHGYPKPGDIIWTFNGENIITGKPSKRFNVIQIDKNYGVDSKLIIYNLESKNPGNNNCTASTVYTIVTATISLCLYTFITNSIGVLTYNKAYESINQNNPALDFNNNYGKGYYQSSYQVTFITTDINLSYATTILRYDGNTYVEIITPDNESGTPLLVDCDNNINQKDILVRRISAHL</sequence>
<dbReference type="EMBL" id="LN609530">
    <property type="protein sequence ID" value="CEF71285.1"/>
    <property type="molecule type" value="Genomic_DNA"/>
</dbReference>
<dbReference type="PROSITE" id="PS50835">
    <property type="entry name" value="IG_LIKE"/>
    <property type="match status" value="1"/>
</dbReference>
<feature type="domain" description="Ig-like" evidence="1">
    <location>
        <begin position="14"/>
        <end position="117"/>
    </location>
</feature>
<dbReference type="STRING" id="34506.A0A090LN65"/>
<dbReference type="OrthoDB" id="6413693at2759"/>
<dbReference type="Proteomes" id="UP000035682">
    <property type="component" value="Unplaced"/>
</dbReference>
<proteinExistence type="predicted"/>
<gene>
    <name evidence="2 4 5" type="ORF">SRAE_X000061200</name>
</gene>
<organism evidence="2">
    <name type="scientific">Strongyloides ratti</name>
    <name type="common">Parasitic roundworm</name>
    <dbReference type="NCBI Taxonomy" id="34506"/>
    <lineage>
        <taxon>Eukaryota</taxon>
        <taxon>Metazoa</taxon>
        <taxon>Ecdysozoa</taxon>
        <taxon>Nematoda</taxon>
        <taxon>Chromadorea</taxon>
        <taxon>Rhabditida</taxon>
        <taxon>Tylenchina</taxon>
        <taxon>Panagrolaimomorpha</taxon>
        <taxon>Strongyloidoidea</taxon>
        <taxon>Strongyloididae</taxon>
        <taxon>Strongyloides</taxon>
    </lineage>
</organism>
<dbReference type="InterPro" id="IPR007110">
    <property type="entry name" value="Ig-like_dom"/>
</dbReference>
<dbReference type="WBParaSite" id="SRAE_X000061200.1">
    <property type="protein sequence ID" value="SRAE_X000061200.1"/>
    <property type="gene ID" value="WBGene00266171"/>
</dbReference>
<evidence type="ECO:0000313" key="3">
    <source>
        <dbReference type="Proteomes" id="UP000035682"/>
    </source>
</evidence>
<dbReference type="SUPFAM" id="SSF48726">
    <property type="entry name" value="Immunoglobulin"/>
    <property type="match status" value="1"/>
</dbReference>
<dbReference type="Gene3D" id="2.60.40.10">
    <property type="entry name" value="Immunoglobulins"/>
    <property type="match status" value="1"/>
</dbReference>
<dbReference type="CTD" id="36383665"/>
<dbReference type="Pfam" id="PF13927">
    <property type="entry name" value="Ig_3"/>
    <property type="match status" value="1"/>
</dbReference>
<evidence type="ECO:0000313" key="5">
    <source>
        <dbReference type="WormBase" id="SRAE_X000061200"/>
    </source>
</evidence>
<dbReference type="RefSeq" id="XP_024510481.1">
    <property type="nucleotide sequence ID" value="XM_024644977.1"/>
</dbReference>
<name>A0A090LN65_STRRB</name>
<reference evidence="2 3" key="1">
    <citation type="submission" date="2014-09" db="EMBL/GenBank/DDBJ databases">
        <authorList>
            <person name="Martin A.A."/>
        </authorList>
    </citation>
    <scope>NUCLEOTIDE SEQUENCE</scope>
    <source>
        <strain evidence="3">ED321</strain>
        <strain evidence="2">ED321 Heterogonic</strain>
    </source>
</reference>
<evidence type="ECO:0000313" key="4">
    <source>
        <dbReference type="WBParaSite" id="SRAE_X000061200.1"/>
    </source>
</evidence>
<dbReference type="InterPro" id="IPR013783">
    <property type="entry name" value="Ig-like_fold"/>
</dbReference>
<evidence type="ECO:0000313" key="2">
    <source>
        <dbReference type="EMBL" id="CEF71285.1"/>
    </source>
</evidence>
<dbReference type="InterPro" id="IPR036179">
    <property type="entry name" value="Ig-like_dom_sf"/>
</dbReference>
<reference evidence="4" key="2">
    <citation type="submission" date="2020-12" db="UniProtKB">
        <authorList>
            <consortium name="WormBaseParasite"/>
        </authorList>
    </citation>
    <scope>IDENTIFICATION</scope>
</reference>